<feature type="domain" description="ATPase dynein-related AAA" evidence="1">
    <location>
        <begin position="36"/>
        <end position="72"/>
    </location>
</feature>
<dbReference type="GO" id="GO:0016887">
    <property type="term" value="F:ATP hydrolysis activity"/>
    <property type="evidence" value="ECO:0007669"/>
    <property type="project" value="InterPro"/>
</dbReference>
<proteinExistence type="predicted"/>
<accession>A0A8J6MFP3</accession>
<evidence type="ECO:0000259" key="1">
    <source>
        <dbReference type="Pfam" id="PF07728"/>
    </source>
</evidence>
<organism evidence="2 3">
    <name type="scientific">Lawsonibacter faecis</name>
    <dbReference type="NCBI Taxonomy" id="2763052"/>
    <lineage>
        <taxon>Bacteria</taxon>
        <taxon>Bacillati</taxon>
        <taxon>Bacillota</taxon>
        <taxon>Clostridia</taxon>
        <taxon>Eubacteriales</taxon>
        <taxon>Oscillospiraceae</taxon>
        <taxon>Lawsonibacter</taxon>
    </lineage>
</organism>
<dbReference type="EMBL" id="JACOPQ010000001">
    <property type="protein sequence ID" value="MBC5735468.1"/>
    <property type="molecule type" value="Genomic_DNA"/>
</dbReference>
<keyword evidence="3" id="KW-1185">Reference proteome</keyword>
<dbReference type="InterPro" id="IPR011704">
    <property type="entry name" value="ATPase_dyneun-rel_AAA"/>
</dbReference>
<dbReference type="GO" id="GO:0005524">
    <property type="term" value="F:ATP binding"/>
    <property type="evidence" value="ECO:0007669"/>
    <property type="project" value="InterPro"/>
</dbReference>
<protein>
    <submittedName>
        <fullName evidence="2">AAA family ATPase</fullName>
    </submittedName>
</protein>
<dbReference type="RefSeq" id="WP_155145381.1">
    <property type="nucleotide sequence ID" value="NZ_JACOPQ010000001.1"/>
</dbReference>
<dbReference type="Pfam" id="PF07728">
    <property type="entry name" value="AAA_5"/>
    <property type="match status" value="1"/>
</dbReference>
<dbReference type="Proteomes" id="UP000607645">
    <property type="component" value="Unassembled WGS sequence"/>
</dbReference>
<evidence type="ECO:0000313" key="3">
    <source>
        <dbReference type="Proteomes" id="UP000607645"/>
    </source>
</evidence>
<sequence>MAAQPQVRFYLGANSPAGFYSLYDQLIDPAVAENIIILKGGPGCGKSSLMRKVAQAAEDKGLSVEYIQCSGDPDSLDAVLIPAIKTALVDGTAPHE</sequence>
<comment type="caution">
    <text evidence="2">The sequence shown here is derived from an EMBL/GenBank/DDBJ whole genome shotgun (WGS) entry which is preliminary data.</text>
</comment>
<dbReference type="SUPFAM" id="SSF52540">
    <property type="entry name" value="P-loop containing nucleoside triphosphate hydrolases"/>
    <property type="match status" value="1"/>
</dbReference>
<name>A0A8J6MFP3_9FIRM</name>
<evidence type="ECO:0000313" key="2">
    <source>
        <dbReference type="EMBL" id="MBC5735468.1"/>
    </source>
</evidence>
<reference evidence="2" key="1">
    <citation type="submission" date="2020-08" db="EMBL/GenBank/DDBJ databases">
        <title>Genome public.</title>
        <authorList>
            <person name="Liu C."/>
            <person name="Sun Q."/>
        </authorList>
    </citation>
    <scope>NUCLEOTIDE SEQUENCE</scope>
    <source>
        <strain evidence="2">NSJ-52</strain>
    </source>
</reference>
<dbReference type="AlphaFoldDB" id="A0A8J6MFP3"/>
<dbReference type="InterPro" id="IPR027417">
    <property type="entry name" value="P-loop_NTPase"/>
</dbReference>
<gene>
    <name evidence="2" type="ORF">H8S62_00410</name>
</gene>
<dbReference type="Gene3D" id="3.40.50.300">
    <property type="entry name" value="P-loop containing nucleotide triphosphate hydrolases"/>
    <property type="match status" value="1"/>
</dbReference>